<feature type="transmembrane region" description="Helical" evidence="2">
    <location>
        <begin position="320"/>
        <end position="337"/>
    </location>
</feature>
<feature type="transmembrane region" description="Helical" evidence="2">
    <location>
        <begin position="202"/>
        <end position="219"/>
    </location>
</feature>
<keyword evidence="2" id="KW-0812">Transmembrane</keyword>
<feature type="domain" description="DUF2427" evidence="3">
    <location>
        <begin position="16"/>
        <end position="115"/>
    </location>
</feature>
<feature type="transmembrane region" description="Helical" evidence="2">
    <location>
        <begin position="128"/>
        <end position="147"/>
    </location>
</feature>
<organism evidence="5">
    <name type="scientific">Blastobotrys adeninivorans</name>
    <name type="common">Yeast</name>
    <name type="synonym">Arxula adeninivorans</name>
    <dbReference type="NCBI Taxonomy" id="409370"/>
    <lineage>
        <taxon>Eukaryota</taxon>
        <taxon>Fungi</taxon>
        <taxon>Dikarya</taxon>
        <taxon>Ascomycota</taxon>
        <taxon>Saccharomycotina</taxon>
        <taxon>Dipodascomycetes</taxon>
        <taxon>Dipodascales</taxon>
        <taxon>Trichomonascaceae</taxon>
        <taxon>Blastobotrys</taxon>
    </lineage>
</organism>
<feature type="transmembrane region" description="Helical" evidence="2">
    <location>
        <begin position="28"/>
        <end position="51"/>
    </location>
</feature>
<keyword evidence="2" id="KW-0472">Membrane</keyword>
<sequence length="465" mass="52160">MSSSILFARHEHHELPDGQHATDDPLGFIMYLHIFAMGLAFGILYPVGMIFGLARSKWHVPTQITASCLAIVGFFLGHAHKGRQYSAHNIHSRFAKYLLFTAVAQVSLGVVLKLHIEKGLIGKIRRPLVIAHLVIAIIMPAFSWVQMGFGAITITGFCHEDHLGQCLAHGIMGSSFIAYGLFLLVMLFVGERMLDRQGRSQEFYDNFIITLWGIVNTFTEHRWGQPWNHKDYQHTAMGIIWWCAGMVGLFLSRNGTRNHIPALVMIFTGYAMSQHSQNLEISTKVHAMFGLALTCAGAARIVEISFVLKDRPHRGPYIFAWQYLPPFLLVESGMLFMGATEEQMHYLHDIGIMHSSYILILTSIAFLIFLLFLCLVNLYVRLAPPSSLSFPPTRVPDSDPDSFDLDLEELDADHDDIEPYRANQGPRSAGTGARTSPERGPRNPPIIDGDNGAVEMQPFLSEDRR</sequence>
<dbReference type="Pfam" id="PF10348">
    <property type="entry name" value="DUF2427"/>
    <property type="match status" value="1"/>
</dbReference>
<dbReference type="PANTHER" id="PTHR31685:SF2">
    <property type="entry name" value="PROTEIN YTP1"/>
    <property type="match status" value="1"/>
</dbReference>
<accession>A0A060TDP9</accession>
<evidence type="ECO:0000256" key="1">
    <source>
        <dbReference type="SAM" id="MobiDB-lite"/>
    </source>
</evidence>
<feature type="transmembrane region" description="Helical" evidence="2">
    <location>
        <begin position="357"/>
        <end position="380"/>
    </location>
</feature>
<dbReference type="InterPro" id="IPR018827">
    <property type="entry name" value="YTP1_C"/>
</dbReference>
<name>A0A060TDP9_BLAAD</name>
<evidence type="ECO:0000259" key="3">
    <source>
        <dbReference type="Pfam" id="PF10348"/>
    </source>
</evidence>
<dbReference type="PANTHER" id="PTHR31685">
    <property type="entry name" value="INTEGRAL MEMBRANE PROTEIN (AFU_ORTHOLOGUE AFUA_6G12730)-RELATED"/>
    <property type="match status" value="1"/>
</dbReference>
<proteinExistence type="predicted"/>
<protein>
    <submittedName>
        <fullName evidence="5">ARAD1D45848p</fullName>
    </submittedName>
</protein>
<gene>
    <name evidence="5" type="ORF">GNLVRS02_ARAD1D45848g</name>
</gene>
<feature type="transmembrane region" description="Helical" evidence="2">
    <location>
        <begin position="97"/>
        <end position="116"/>
    </location>
</feature>
<feature type="transmembrane region" description="Helical" evidence="2">
    <location>
        <begin position="258"/>
        <end position="275"/>
    </location>
</feature>
<dbReference type="Pfam" id="PF10355">
    <property type="entry name" value="Ytp1"/>
    <property type="match status" value="1"/>
</dbReference>
<dbReference type="EMBL" id="HG937694">
    <property type="protein sequence ID" value="CDP38929.1"/>
    <property type="molecule type" value="Genomic_DNA"/>
</dbReference>
<reference evidence="5" key="2">
    <citation type="submission" date="2014-06" db="EMBL/GenBank/DDBJ databases">
        <title>The complete genome of Blastobotrys (Arxula) adeninivorans LS3 - a yeast of biotechnological interest.</title>
        <authorList>
            <person name="Kunze G."/>
            <person name="Gaillardin C."/>
            <person name="Czernicka M."/>
            <person name="Durrens P."/>
            <person name="Martin T."/>
            <person name="Boer E."/>
            <person name="Gabaldon T."/>
            <person name="Cruz J."/>
            <person name="Talla E."/>
            <person name="Marck C."/>
            <person name="Goffeau A."/>
            <person name="Barbe V."/>
            <person name="Baret P."/>
            <person name="Baronian K."/>
            <person name="Beier S."/>
            <person name="Bleykasten C."/>
            <person name="Bode R."/>
            <person name="Casaregola S."/>
            <person name="Despons L."/>
            <person name="Fairhead C."/>
            <person name="Giersberg M."/>
            <person name="Gierski P."/>
            <person name="Hahnel U."/>
            <person name="Hartmann A."/>
            <person name="Jankowska D."/>
            <person name="Jubin C."/>
            <person name="Jung P."/>
            <person name="Lafontaine I."/>
            <person name="Leh-Louis V."/>
            <person name="Lemaire M."/>
            <person name="Marcet-Houben M."/>
            <person name="Mascher M."/>
            <person name="Morel G."/>
            <person name="Richard G.-F."/>
            <person name="Riechen J."/>
            <person name="Sacerdot C."/>
            <person name="Sarkar A."/>
            <person name="Savel G."/>
            <person name="Schacherer J."/>
            <person name="Sherman D."/>
            <person name="Straub M.-L."/>
            <person name="Stein N."/>
            <person name="Thierry A."/>
            <person name="Trautwein-Schult A."/>
            <person name="Westhof E."/>
            <person name="Worch S."/>
            <person name="Dujon B."/>
            <person name="Souciet J.-L."/>
            <person name="Wincker P."/>
            <person name="Scholz U."/>
            <person name="Neuveglise N."/>
        </authorList>
    </citation>
    <scope>NUCLEOTIDE SEQUENCE</scope>
    <source>
        <strain evidence="5">LS3</strain>
    </source>
</reference>
<feature type="compositionally biased region" description="Acidic residues" evidence="1">
    <location>
        <begin position="398"/>
        <end position="416"/>
    </location>
</feature>
<feature type="transmembrane region" description="Helical" evidence="2">
    <location>
        <begin position="58"/>
        <end position="77"/>
    </location>
</feature>
<keyword evidence="2" id="KW-1133">Transmembrane helix</keyword>
<dbReference type="CDD" id="cd08760">
    <property type="entry name" value="Cyt_b561_FRRS1_like"/>
    <property type="match status" value="1"/>
</dbReference>
<feature type="transmembrane region" description="Helical" evidence="2">
    <location>
        <begin position="231"/>
        <end position="251"/>
    </location>
</feature>
<dbReference type="InterPro" id="IPR018825">
    <property type="entry name" value="DUF2427"/>
</dbReference>
<feature type="transmembrane region" description="Helical" evidence="2">
    <location>
        <begin position="287"/>
        <end position="308"/>
    </location>
</feature>
<dbReference type="PhylomeDB" id="A0A060TDP9"/>
<evidence type="ECO:0000256" key="2">
    <source>
        <dbReference type="SAM" id="Phobius"/>
    </source>
</evidence>
<feature type="domain" description="Protein YTP1-like C-terminal" evidence="4">
    <location>
        <begin position="143"/>
        <end position="379"/>
    </location>
</feature>
<feature type="transmembrane region" description="Helical" evidence="2">
    <location>
        <begin position="167"/>
        <end position="190"/>
    </location>
</feature>
<evidence type="ECO:0000313" key="5">
    <source>
        <dbReference type="EMBL" id="CDP38929.1"/>
    </source>
</evidence>
<dbReference type="AlphaFoldDB" id="A0A060TDP9"/>
<feature type="region of interest" description="Disordered" evidence="1">
    <location>
        <begin position="389"/>
        <end position="465"/>
    </location>
</feature>
<reference evidence="5" key="1">
    <citation type="submission" date="2014-02" db="EMBL/GenBank/DDBJ databases">
        <authorList>
            <person name="Genoscope - CEA"/>
        </authorList>
    </citation>
    <scope>NUCLEOTIDE SEQUENCE</scope>
    <source>
        <strain evidence="5">LS3</strain>
    </source>
</reference>
<evidence type="ECO:0000259" key="4">
    <source>
        <dbReference type="Pfam" id="PF10355"/>
    </source>
</evidence>